<evidence type="ECO:0000313" key="6">
    <source>
        <dbReference type="Proteomes" id="UP001366085"/>
    </source>
</evidence>
<dbReference type="InterPro" id="IPR000835">
    <property type="entry name" value="HTH_MarR-typ"/>
</dbReference>
<keyword evidence="6" id="KW-1185">Reference proteome</keyword>
<proteinExistence type="predicted"/>
<gene>
    <name evidence="5" type="ORF">WDU93_00220</name>
</gene>
<accession>A0ABU8LHQ6</accession>
<evidence type="ECO:0000256" key="1">
    <source>
        <dbReference type="ARBA" id="ARBA00023015"/>
    </source>
</evidence>
<dbReference type="Pfam" id="PF12802">
    <property type="entry name" value="MarR_2"/>
    <property type="match status" value="1"/>
</dbReference>
<keyword evidence="2" id="KW-0238">DNA-binding</keyword>
<dbReference type="RefSeq" id="WP_337316135.1">
    <property type="nucleotide sequence ID" value="NZ_JBBDGN010000001.1"/>
</dbReference>
<dbReference type="PROSITE" id="PS50995">
    <property type="entry name" value="HTH_MARR_2"/>
    <property type="match status" value="1"/>
</dbReference>
<evidence type="ECO:0000256" key="2">
    <source>
        <dbReference type="ARBA" id="ARBA00023125"/>
    </source>
</evidence>
<evidence type="ECO:0000259" key="4">
    <source>
        <dbReference type="PROSITE" id="PS50995"/>
    </source>
</evidence>
<evidence type="ECO:0000313" key="5">
    <source>
        <dbReference type="EMBL" id="MEJ1090101.1"/>
    </source>
</evidence>
<evidence type="ECO:0000256" key="3">
    <source>
        <dbReference type="ARBA" id="ARBA00023163"/>
    </source>
</evidence>
<name>A0ABU8LHQ6_9MICO</name>
<dbReference type="InterPro" id="IPR023187">
    <property type="entry name" value="Tscrpt_reg_MarR-type_CS"/>
</dbReference>
<dbReference type="SMART" id="SM00347">
    <property type="entry name" value="HTH_MARR"/>
    <property type="match status" value="1"/>
</dbReference>
<dbReference type="SUPFAM" id="SSF46785">
    <property type="entry name" value="Winged helix' DNA-binding domain"/>
    <property type="match status" value="1"/>
</dbReference>
<dbReference type="InterPro" id="IPR036390">
    <property type="entry name" value="WH_DNA-bd_sf"/>
</dbReference>
<feature type="domain" description="HTH marR-type" evidence="4">
    <location>
        <begin position="19"/>
        <end position="149"/>
    </location>
</feature>
<dbReference type="PANTHER" id="PTHR33164:SF57">
    <property type="entry name" value="MARR-FAMILY TRANSCRIPTIONAL REGULATOR"/>
    <property type="match status" value="1"/>
</dbReference>
<dbReference type="InterPro" id="IPR036388">
    <property type="entry name" value="WH-like_DNA-bd_sf"/>
</dbReference>
<keyword evidence="1" id="KW-0805">Transcription regulation</keyword>
<dbReference type="Gene3D" id="1.10.10.10">
    <property type="entry name" value="Winged helix-like DNA-binding domain superfamily/Winged helix DNA-binding domain"/>
    <property type="match status" value="1"/>
</dbReference>
<dbReference type="PRINTS" id="PR00598">
    <property type="entry name" value="HTHMARR"/>
</dbReference>
<dbReference type="Proteomes" id="UP001366085">
    <property type="component" value="Unassembled WGS sequence"/>
</dbReference>
<dbReference type="EMBL" id="JBBDGN010000001">
    <property type="protein sequence ID" value="MEJ1090101.1"/>
    <property type="molecule type" value="Genomic_DNA"/>
</dbReference>
<organism evidence="5 6">
    <name type="scientific">Microbacterium istanbulense</name>
    <dbReference type="NCBI Taxonomy" id="3122049"/>
    <lineage>
        <taxon>Bacteria</taxon>
        <taxon>Bacillati</taxon>
        <taxon>Actinomycetota</taxon>
        <taxon>Actinomycetes</taxon>
        <taxon>Micrococcales</taxon>
        <taxon>Microbacteriaceae</taxon>
        <taxon>Microbacterium</taxon>
    </lineage>
</organism>
<reference evidence="5 6" key="1">
    <citation type="submission" date="2024-02" db="EMBL/GenBank/DDBJ databases">
        <authorList>
            <person name="Saticioglu I.B."/>
        </authorList>
    </citation>
    <scope>NUCLEOTIDE SEQUENCE [LARGE SCALE GENOMIC DNA]</scope>
    <source>
        <strain evidence="5 6">Mu-43</strain>
    </source>
</reference>
<keyword evidence="3" id="KW-0804">Transcription</keyword>
<sequence>MSADSGTPQERASAVRSLEAEFAELINHTRRVMVENANRVSPGMLPGAYKVLSTIERCEEVTASALAERLLSDKGQVSRTVRELEDLGFVERTPDPRDRRSALLRVTPLGSQRLAAAREPQEGRLLRTLEEWSLADIDNLTRLLRALVTGVSPSRD</sequence>
<comment type="caution">
    <text evidence="5">The sequence shown here is derived from an EMBL/GenBank/DDBJ whole genome shotgun (WGS) entry which is preliminary data.</text>
</comment>
<dbReference type="PROSITE" id="PS01117">
    <property type="entry name" value="HTH_MARR_1"/>
    <property type="match status" value="1"/>
</dbReference>
<dbReference type="InterPro" id="IPR039422">
    <property type="entry name" value="MarR/SlyA-like"/>
</dbReference>
<protein>
    <submittedName>
        <fullName evidence="5">MarR family transcriptional regulator</fullName>
    </submittedName>
</protein>
<dbReference type="PANTHER" id="PTHR33164">
    <property type="entry name" value="TRANSCRIPTIONAL REGULATOR, MARR FAMILY"/>
    <property type="match status" value="1"/>
</dbReference>